<gene>
    <name evidence="1" type="primary">WBGene00203963</name>
</gene>
<evidence type="ECO:0000313" key="2">
    <source>
        <dbReference type="Proteomes" id="UP000005239"/>
    </source>
</evidence>
<dbReference type="OrthoDB" id="10017659at2759"/>
<evidence type="ECO:0000313" key="1">
    <source>
        <dbReference type="EnsemblMetazoa" id="PPA31098.1"/>
    </source>
</evidence>
<sequence length="126" mass="14514">PRGLPWPSLYPTMMVPHFDREIYRNVNLNATASEHSSGLDLPFEDITTMRFFFNLGLQQCRIVLHSQLHDLILNKSPQKQNPEMQSEAYSQSNSPCMGVNNLSWCTEKLHDYGSLAHPKLLYTNLH</sequence>
<proteinExistence type="predicted"/>
<reference evidence="1" key="2">
    <citation type="submission" date="2022-06" db="UniProtKB">
        <authorList>
            <consortium name="EnsemblMetazoa"/>
        </authorList>
    </citation>
    <scope>IDENTIFICATION</scope>
    <source>
        <strain evidence="1">PS312</strain>
    </source>
</reference>
<dbReference type="Proteomes" id="UP000005239">
    <property type="component" value="Unassembled WGS sequence"/>
</dbReference>
<dbReference type="AlphaFoldDB" id="A0A2A6D2M0"/>
<protein>
    <submittedName>
        <fullName evidence="1">Uncharacterized protein</fullName>
    </submittedName>
</protein>
<organism evidence="1 2">
    <name type="scientific">Pristionchus pacificus</name>
    <name type="common">Parasitic nematode worm</name>
    <dbReference type="NCBI Taxonomy" id="54126"/>
    <lineage>
        <taxon>Eukaryota</taxon>
        <taxon>Metazoa</taxon>
        <taxon>Ecdysozoa</taxon>
        <taxon>Nematoda</taxon>
        <taxon>Chromadorea</taxon>
        <taxon>Rhabditida</taxon>
        <taxon>Rhabditina</taxon>
        <taxon>Diplogasteromorpha</taxon>
        <taxon>Diplogasteroidea</taxon>
        <taxon>Neodiplogasteridae</taxon>
        <taxon>Pristionchus</taxon>
    </lineage>
</organism>
<keyword evidence="2" id="KW-1185">Reference proteome</keyword>
<dbReference type="EnsemblMetazoa" id="PPA31098.1">
    <property type="protein sequence ID" value="PPA31098.1"/>
    <property type="gene ID" value="WBGene00203963"/>
</dbReference>
<reference evidence="2" key="1">
    <citation type="journal article" date="2008" name="Nat. Genet.">
        <title>The Pristionchus pacificus genome provides a unique perspective on nematode lifestyle and parasitism.</title>
        <authorList>
            <person name="Dieterich C."/>
            <person name="Clifton S.W."/>
            <person name="Schuster L.N."/>
            <person name="Chinwalla A."/>
            <person name="Delehaunty K."/>
            <person name="Dinkelacker I."/>
            <person name="Fulton L."/>
            <person name="Fulton R."/>
            <person name="Godfrey J."/>
            <person name="Minx P."/>
            <person name="Mitreva M."/>
            <person name="Roeseler W."/>
            <person name="Tian H."/>
            <person name="Witte H."/>
            <person name="Yang S.P."/>
            <person name="Wilson R.K."/>
            <person name="Sommer R.J."/>
        </authorList>
    </citation>
    <scope>NUCLEOTIDE SEQUENCE [LARGE SCALE GENOMIC DNA]</scope>
    <source>
        <strain evidence="2">PS312</strain>
    </source>
</reference>
<accession>A0A8R1UK76</accession>
<name>A0A2A6D2M0_PRIPA</name>
<accession>A0A2A6D2M0</accession>